<evidence type="ECO:0000259" key="1">
    <source>
        <dbReference type="PROSITE" id="PS50887"/>
    </source>
</evidence>
<protein>
    <submittedName>
        <fullName evidence="2">GGDEF domain-containing protein</fullName>
    </submittedName>
</protein>
<evidence type="ECO:0000313" key="2">
    <source>
        <dbReference type="EMBL" id="NNG22957.1"/>
    </source>
</evidence>
<dbReference type="EMBL" id="JABAIV010000002">
    <property type="protein sequence ID" value="NNG22957.1"/>
    <property type="molecule type" value="Genomic_DNA"/>
</dbReference>
<dbReference type="PANTHER" id="PTHR46663">
    <property type="entry name" value="DIGUANYLATE CYCLASE DGCT-RELATED"/>
    <property type="match status" value="1"/>
</dbReference>
<dbReference type="NCBIfam" id="TIGR00254">
    <property type="entry name" value="GGDEF"/>
    <property type="match status" value="1"/>
</dbReference>
<organism evidence="2 3">
    <name type="scientific">Telluria aromaticivorans</name>
    <dbReference type="NCBI Taxonomy" id="2725995"/>
    <lineage>
        <taxon>Bacteria</taxon>
        <taxon>Pseudomonadati</taxon>
        <taxon>Pseudomonadota</taxon>
        <taxon>Betaproteobacteria</taxon>
        <taxon>Burkholderiales</taxon>
        <taxon>Oxalobacteraceae</taxon>
        <taxon>Telluria group</taxon>
        <taxon>Telluria</taxon>
    </lineage>
</organism>
<feature type="domain" description="GGDEF" evidence="1">
    <location>
        <begin position="1"/>
        <end position="128"/>
    </location>
</feature>
<dbReference type="SUPFAM" id="SSF55073">
    <property type="entry name" value="Nucleotide cyclase"/>
    <property type="match status" value="1"/>
</dbReference>
<dbReference type="SMART" id="SM00267">
    <property type="entry name" value="GGDEF"/>
    <property type="match status" value="1"/>
</dbReference>
<reference evidence="2 3" key="1">
    <citation type="submission" date="2020-04" db="EMBL/GenBank/DDBJ databases">
        <title>Massilia sp. nov., a cold adapted bacteria isolated from Arctic soil.</title>
        <authorList>
            <person name="Son J."/>
            <person name="Ka J.-O."/>
        </authorList>
    </citation>
    <scope>NUCLEOTIDE SEQUENCE [LARGE SCALE GENOMIC DNA]</scope>
    <source>
        <strain evidence="2 3">ML15P13</strain>
    </source>
</reference>
<dbReference type="CDD" id="cd01949">
    <property type="entry name" value="GGDEF"/>
    <property type="match status" value="1"/>
</dbReference>
<dbReference type="InterPro" id="IPR052163">
    <property type="entry name" value="DGC-Regulatory_Protein"/>
</dbReference>
<gene>
    <name evidence="2" type="ORF">HGB41_08075</name>
</gene>
<dbReference type="Proteomes" id="UP000533905">
    <property type="component" value="Unassembled WGS sequence"/>
</dbReference>
<dbReference type="Pfam" id="PF00990">
    <property type="entry name" value="GGDEF"/>
    <property type="match status" value="1"/>
</dbReference>
<keyword evidence="3" id="KW-1185">Reference proteome</keyword>
<sequence>MACTVATHDLAERAVGTADHPTNIHLSLPGVSQLAFNTIAQRIGGDEFVVLLPRCDGQEDAARVAENILVQLNEPFEDGELVHRISGSLGCAMFPGQGLDADALLRSADLAMYDAKSHGRNRVSSRYRGEAA</sequence>
<dbReference type="InterPro" id="IPR043128">
    <property type="entry name" value="Rev_trsase/Diguanyl_cyclase"/>
</dbReference>
<proteinExistence type="predicted"/>
<dbReference type="AlphaFoldDB" id="A0A7Y2JXS3"/>
<evidence type="ECO:0000313" key="3">
    <source>
        <dbReference type="Proteomes" id="UP000533905"/>
    </source>
</evidence>
<comment type="caution">
    <text evidence="2">The sequence shown here is derived from an EMBL/GenBank/DDBJ whole genome shotgun (WGS) entry which is preliminary data.</text>
</comment>
<dbReference type="InterPro" id="IPR029787">
    <property type="entry name" value="Nucleotide_cyclase"/>
</dbReference>
<accession>A0A7Y2JXS3</accession>
<dbReference type="Gene3D" id="3.30.70.270">
    <property type="match status" value="1"/>
</dbReference>
<name>A0A7Y2JXS3_9BURK</name>
<dbReference type="PANTHER" id="PTHR46663:SF3">
    <property type="entry name" value="SLL0267 PROTEIN"/>
    <property type="match status" value="1"/>
</dbReference>
<dbReference type="InterPro" id="IPR000160">
    <property type="entry name" value="GGDEF_dom"/>
</dbReference>
<dbReference type="PROSITE" id="PS50887">
    <property type="entry name" value="GGDEF"/>
    <property type="match status" value="1"/>
</dbReference>